<dbReference type="STRING" id="1120923.SAMN02746095_00267"/>
<evidence type="ECO:0008006" key="4">
    <source>
        <dbReference type="Google" id="ProtNLM"/>
    </source>
</evidence>
<dbReference type="RefSeq" id="WP_048877733.1">
    <property type="nucleotide sequence ID" value="NZ_BANC01000020.1"/>
</dbReference>
<dbReference type="OrthoDB" id="7392124at2"/>
<name>A0A0D6PD41_9PROT</name>
<dbReference type="Proteomes" id="UP000032668">
    <property type="component" value="Unassembled WGS sequence"/>
</dbReference>
<organism evidence="2 3">
    <name type="scientific">Acidocella aminolytica 101 = DSM 11237</name>
    <dbReference type="NCBI Taxonomy" id="1120923"/>
    <lineage>
        <taxon>Bacteria</taxon>
        <taxon>Pseudomonadati</taxon>
        <taxon>Pseudomonadota</taxon>
        <taxon>Alphaproteobacteria</taxon>
        <taxon>Acetobacterales</taxon>
        <taxon>Acidocellaceae</taxon>
        <taxon>Acidocella</taxon>
    </lineage>
</organism>
<dbReference type="AlphaFoldDB" id="A0A0D6PD41"/>
<evidence type="ECO:0000313" key="2">
    <source>
        <dbReference type="EMBL" id="GAN79271.1"/>
    </source>
</evidence>
<dbReference type="EMBL" id="BANC01000020">
    <property type="protein sequence ID" value="GAN79271.1"/>
    <property type="molecule type" value="Genomic_DNA"/>
</dbReference>
<proteinExistence type="predicted"/>
<dbReference type="Pfam" id="PF04380">
    <property type="entry name" value="BMFP"/>
    <property type="match status" value="1"/>
</dbReference>
<keyword evidence="1" id="KW-0175">Coiled coil</keyword>
<evidence type="ECO:0000256" key="1">
    <source>
        <dbReference type="SAM" id="Coils"/>
    </source>
</evidence>
<dbReference type="PANTHER" id="PTHR38040:SF1">
    <property type="entry name" value="UBIQUINONE BIOSYNTHESIS ACCESSORY FACTOR UBIK"/>
    <property type="match status" value="1"/>
</dbReference>
<dbReference type="PANTHER" id="PTHR38040">
    <property type="entry name" value="UBIQUINONE BIOSYNTHESIS ACCESSORY FACTOR UBIK"/>
    <property type="match status" value="1"/>
</dbReference>
<keyword evidence="3" id="KW-1185">Reference proteome</keyword>
<feature type="coiled-coil region" evidence="1">
    <location>
        <begin position="52"/>
        <end position="79"/>
    </location>
</feature>
<accession>A0A0D6PD41</accession>
<protein>
    <recommendedName>
        <fullName evidence="4">Pyrroline-5-carboxylate reductase</fullName>
    </recommendedName>
</protein>
<reference evidence="2 3" key="1">
    <citation type="submission" date="2012-11" db="EMBL/GenBank/DDBJ databases">
        <title>Whole genome sequence of Acidocella aminolytica 101 = DSM 11237.</title>
        <authorList>
            <person name="Azuma Y."/>
            <person name="Higashiura N."/>
            <person name="Hirakawa H."/>
            <person name="Matsushita K."/>
        </authorList>
    </citation>
    <scope>NUCLEOTIDE SEQUENCE [LARGE SCALE GENOMIC DNA]</scope>
    <source>
        <strain evidence="3">101 / DSM 11237</strain>
    </source>
</reference>
<dbReference type="InterPro" id="IPR007475">
    <property type="entry name" value="UbiK"/>
</dbReference>
<sequence>MTERPKFFDDIAGVAGGAISALAGLKDEVSSLVKARVEEAVRRLDLVSREEFDAMAELARRAREQAEALERRVEALEKVQTQQGGEKA</sequence>
<evidence type="ECO:0000313" key="3">
    <source>
        <dbReference type="Proteomes" id="UP000032668"/>
    </source>
</evidence>
<gene>
    <name evidence="2" type="ORF">Aam_020_035</name>
</gene>
<comment type="caution">
    <text evidence="2">The sequence shown here is derived from an EMBL/GenBank/DDBJ whole genome shotgun (WGS) entry which is preliminary data.</text>
</comment>